<accession>B7J965</accession>
<name>B7J965_ACIF2</name>
<keyword evidence="2" id="KW-1185">Reference proteome</keyword>
<dbReference type="EMBL" id="CP001219">
    <property type="protein sequence ID" value="ACK78554.1"/>
    <property type="molecule type" value="Genomic_DNA"/>
</dbReference>
<proteinExistence type="predicted"/>
<dbReference type="KEGG" id="afr:AFE_2872"/>
<dbReference type="Proteomes" id="UP000001362">
    <property type="component" value="Chromosome"/>
</dbReference>
<protein>
    <recommendedName>
        <fullName evidence="3">DUF192 domain-containing protein</fullName>
    </recommendedName>
</protein>
<dbReference type="InterPro" id="IPR003795">
    <property type="entry name" value="DUF192"/>
</dbReference>
<evidence type="ECO:0008006" key="3">
    <source>
        <dbReference type="Google" id="ProtNLM"/>
    </source>
</evidence>
<dbReference type="STRING" id="243159.AFE_2872"/>
<sequence length="144" mass="15872">MCAVIPVQLWNAYHLHEVSSGRRLLTQRGVVCREDQVLWSEAQMADGFLDRLQGLLGKAGLSDQQGLLLTACGSVHTAGMRFPIDIIFLDADLKVLACHSRVRPWRFKSCRGARMTLEVAAGGMERHGVASGQCLTWRAASLRP</sequence>
<dbReference type="PaxDb" id="243159-AFE_2872"/>
<dbReference type="eggNOG" id="COG1430">
    <property type="taxonomic scope" value="Bacteria"/>
</dbReference>
<dbReference type="InterPro" id="IPR038695">
    <property type="entry name" value="Saro_0823-like_sf"/>
</dbReference>
<dbReference type="HOGENOM" id="CLU_097039_4_0_6"/>
<dbReference type="PANTHER" id="PTHR37953">
    <property type="entry name" value="UPF0127 PROTEIN MJ1496"/>
    <property type="match status" value="1"/>
</dbReference>
<dbReference type="PANTHER" id="PTHR37953:SF1">
    <property type="entry name" value="UPF0127 PROTEIN MJ1496"/>
    <property type="match status" value="1"/>
</dbReference>
<gene>
    <name evidence="1" type="ordered locus">AFE_2872</name>
</gene>
<organism evidence="1 2">
    <name type="scientific">Acidithiobacillus ferrooxidans (strain ATCC 23270 / DSM 14882 / CIP 104768 / NCIMB 8455)</name>
    <name type="common">Ferrobacillus ferrooxidans (strain ATCC 23270)</name>
    <dbReference type="NCBI Taxonomy" id="243159"/>
    <lineage>
        <taxon>Bacteria</taxon>
        <taxon>Pseudomonadati</taxon>
        <taxon>Pseudomonadota</taxon>
        <taxon>Acidithiobacillia</taxon>
        <taxon>Acidithiobacillales</taxon>
        <taxon>Acidithiobacillaceae</taxon>
        <taxon>Acidithiobacillus</taxon>
    </lineage>
</organism>
<reference evidence="1 2" key="1">
    <citation type="journal article" date="2008" name="BMC Genomics">
        <title>Acidithiobacillus ferrooxidans metabolism: from genome sequence to industrial applications.</title>
        <authorList>
            <person name="Valdes J."/>
            <person name="Pedroso I."/>
            <person name="Quatrini R."/>
            <person name="Dodson R.J."/>
            <person name="Tettelin H."/>
            <person name="Blake R.II."/>
            <person name="Eisen J.A."/>
            <person name="Holmes D.S."/>
        </authorList>
    </citation>
    <scope>NUCLEOTIDE SEQUENCE [LARGE SCALE GENOMIC DNA]</scope>
    <source>
        <strain evidence="2">ATCC 23270 / DSM 14882 / CIP 104768 / NCIMB 8455</strain>
    </source>
</reference>
<dbReference type="Pfam" id="PF02643">
    <property type="entry name" value="DUF192"/>
    <property type="match status" value="1"/>
</dbReference>
<dbReference type="Gene3D" id="2.60.120.1140">
    <property type="entry name" value="Protein of unknown function DUF192"/>
    <property type="match status" value="1"/>
</dbReference>
<evidence type="ECO:0000313" key="1">
    <source>
        <dbReference type="EMBL" id="ACK78554.1"/>
    </source>
</evidence>
<dbReference type="AlphaFoldDB" id="B7J965"/>
<evidence type="ECO:0000313" key="2">
    <source>
        <dbReference type="Proteomes" id="UP000001362"/>
    </source>
</evidence>